<dbReference type="EMBL" id="KZ679749">
    <property type="protein sequence ID" value="PTB47357.1"/>
    <property type="molecule type" value="Genomic_DNA"/>
</dbReference>
<evidence type="ECO:0000256" key="1">
    <source>
        <dbReference type="ARBA" id="ARBA00023242"/>
    </source>
</evidence>
<sequence length="541" mass="61345">MIGFLFLTFSLLPIFELPCLNWFTQTLYGTMVNPGHASKGCTTCKMRRIRCDYSRPFCLRCAKSKRVCLGYDTQKEQATASHKRSPIYNNADLMIQPSAIVGKLDGMSSLSSSDYYKTNTSAGLPHIDRFINIFTPLYGGKVDFQPTWQHFYHDLGTGRKDLARVVWRVLNTLNTGFYSLHQSMQTIAARKDLLERYGSAIRELREALTNWPTSLALVTPVFHFSLYEMVVNLDPADRTWQTHLYGLLSILRQLPGNFTRFTLIKAIKISESAKDVHKALELSTADGLERACLLLDIVKLQLRKLVTEMDTNANISLMTVRKLDMQKLRVSIKYVQKQLDLFPMILRETVYSKIAVIGIDRPRSGNQTVNESQFFVTLWNDFYTLRIITSTMLLNIGSVVYPNAVYSCKREFTVLSSMIQEAVSRICSITAYYTGSYPQATLDCFEMPVMKTTQALTLIWPLSSVLIAPDLTDQQQNWVKNVLRSIGEQCTIPKALSLACTGKGNIPQSDILAGILLVSLLNILPQPTFFYERQTCENKVI</sequence>
<dbReference type="InterPro" id="IPR053175">
    <property type="entry name" value="DHMBA_Reg_Transcription_Factor"/>
</dbReference>
<proteinExistence type="predicted"/>
<dbReference type="GO" id="GO:0008270">
    <property type="term" value="F:zinc ion binding"/>
    <property type="evidence" value="ECO:0007669"/>
    <property type="project" value="InterPro"/>
</dbReference>
<feature type="signal peptide" evidence="2">
    <location>
        <begin position="1"/>
        <end position="29"/>
    </location>
</feature>
<organism evidence="4 5">
    <name type="scientific">Trichoderma harzianum CBS 226.95</name>
    <dbReference type="NCBI Taxonomy" id="983964"/>
    <lineage>
        <taxon>Eukaryota</taxon>
        <taxon>Fungi</taxon>
        <taxon>Dikarya</taxon>
        <taxon>Ascomycota</taxon>
        <taxon>Pezizomycotina</taxon>
        <taxon>Sordariomycetes</taxon>
        <taxon>Hypocreomycetidae</taxon>
        <taxon>Hypocreales</taxon>
        <taxon>Hypocreaceae</taxon>
        <taxon>Trichoderma</taxon>
    </lineage>
</organism>
<dbReference type="GeneID" id="36623883"/>
<keyword evidence="5" id="KW-1185">Reference proteome</keyword>
<dbReference type="GO" id="GO:0000981">
    <property type="term" value="F:DNA-binding transcription factor activity, RNA polymerase II-specific"/>
    <property type="evidence" value="ECO:0007669"/>
    <property type="project" value="InterPro"/>
</dbReference>
<keyword evidence="2" id="KW-0732">Signal</keyword>
<dbReference type="PANTHER" id="PTHR38791:SF1">
    <property type="entry name" value="TRANSCRIPTION FACTOR, PUTATIVE-RELATED"/>
    <property type="match status" value="1"/>
</dbReference>
<dbReference type="RefSeq" id="XP_024767034.1">
    <property type="nucleotide sequence ID" value="XM_024915316.1"/>
</dbReference>
<dbReference type="PANTHER" id="PTHR38791">
    <property type="entry name" value="ZN(II)2CYS6 TRANSCRIPTION FACTOR (EUROFUNG)-RELATED-RELATED"/>
    <property type="match status" value="1"/>
</dbReference>
<dbReference type="Proteomes" id="UP000241690">
    <property type="component" value="Unassembled WGS sequence"/>
</dbReference>
<feature type="domain" description="Zn(2)-C6 fungal-type" evidence="3">
    <location>
        <begin position="40"/>
        <end position="68"/>
    </location>
</feature>
<dbReference type="Pfam" id="PF00172">
    <property type="entry name" value="Zn_clus"/>
    <property type="match status" value="1"/>
</dbReference>
<feature type="chain" id="PRO_5015432440" description="Zn(2)-C6 fungal-type domain-containing protein" evidence="2">
    <location>
        <begin position="30"/>
        <end position="541"/>
    </location>
</feature>
<dbReference type="InterPro" id="IPR001138">
    <property type="entry name" value="Zn2Cys6_DnaBD"/>
</dbReference>
<accession>A0A2T3ZRC1</accession>
<name>A0A2T3ZRC1_TRIHA</name>
<reference evidence="4 5" key="1">
    <citation type="submission" date="2016-07" db="EMBL/GenBank/DDBJ databases">
        <title>Multiple horizontal gene transfer events from other fungi enriched the ability of initially mycotrophic Trichoderma (Ascomycota) to feed on dead plant biomass.</title>
        <authorList>
            <consortium name="DOE Joint Genome Institute"/>
            <person name="Aerts A."/>
            <person name="Atanasova L."/>
            <person name="Chenthamara K."/>
            <person name="Zhang J."/>
            <person name="Grujic M."/>
            <person name="Henrissat B."/>
            <person name="Kuo A."/>
            <person name="Salamov A."/>
            <person name="Lipzen A."/>
            <person name="Labutti K."/>
            <person name="Barry K."/>
            <person name="Miao Y."/>
            <person name="Rahimi M.J."/>
            <person name="Shen Q."/>
            <person name="Grigoriev I.V."/>
            <person name="Kubicek C.P."/>
            <person name="Druzhinina I.S."/>
        </authorList>
    </citation>
    <scope>NUCLEOTIDE SEQUENCE [LARGE SCALE GENOMIC DNA]</scope>
    <source>
        <strain evidence="4 5">CBS 226.95</strain>
    </source>
</reference>
<evidence type="ECO:0000256" key="2">
    <source>
        <dbReference type="SAM" id="SignalP"/>
    </source>
</evidence>
<evidence type="ECO:0000313" key="5">
    <source>
        <dbReference type="Proteomes" id="UP000241690"/>
    </source>
</evidence>
<evidence type="ECO:0000313" key="4">
    <source>
        <dbReference type="EMBL" id="PTB47357.1"/>
    </source>
</evidence>
<dbReference type="CDD" id="cd00067">
    <property type="entry name" value="GAL4"/>
    <property type="match status" value="1"/>
</dbReference>
<dbReference type="InterPro" id="IPR036864">
    <property type="entry name" value="Zn2-C6_fun-type_DNA-bd_sf"/>
</dbReference>
<dbReference type="PROSITE" id="PS50048">
    <property type="entry name" value="ZN2_CY6_FUNGAL_2"/>
    <property type="match status" value="1"/>
</dbReference>
<dbReference type="Gene3D" id="4.10.240.10">
    <property type="entry name" value="Zn(2)-C6 fungal-type DNA-binding domain"/>
    <property type="match status" value="1"/>
</dbReference>
<dbReference type="PROSITE" id="PS00463">
    <property type="entry name" value="ZN2_CY6_FUNGAL_1"/>
    <property type="match status" value="1"/>
</dbReference>
<evidence type="ECO:0000259" key="3">
    <source>
        <dbReference type="PROSITE" id="PS50048"/>
    </source>
</evidence>
<keyword evidence="1" id="KW-0539">Nucleus</keyword>
<dbReference type="AlphaFoldDB" id="A0A2T3ZRC1"/>
<gene>
    <name evidence="4" type="ORF">M431DRAFT_456031</name>
</gene>
<dbReference type="SMART" id="SM00066">
    <property type="entry name" value="GAL4"/>
    <property type="match status" value="1"/>
</dbReference>
<protein>
    <recommendedName>
        <fullName evidence="3">Zn(2)-C6 fungal-type domain-containing protein</fullName>
    </recommendedName>
</protein>
<dbReference type="SUPFAM" id="SSF57701">
    <property type="entry name" value="Zn2/Cys6 DNA-binding domain"/>
    <property type="match status" value="1"/>
</dbReference>